<name>A0ABW8AS66_9ACTN</name>
<comment type="caution">
    <text evidence="1">The sequence shown here is derived from an EMBL/GenBank/DDBJ whole genome shotgun (WGS) entry which is preliminary data.</text>
</comment>
<protein>
    <submittedName>
        <fullName evidence="1">DUF3000 domain-containing protein</fullName>
    </submittedName>
</protein>
<organism evidence="1 2">
    <name type="scientific">Spongisporangium articulatum</name>
    <dbReference type="NCBI Taxonomy" id="3362603"/>
    <lineage>
        <taxon>Bacteria</taxon>
        <taxon>Bacillati</taxon>
        <taxon>Actinomycetota</taxon>
        <taxon>Actinomycetes</taxon>
        <taxon>Kineosporiales</taxon>
        <taxon>Kineosporiaceae</taxon>
        <taxon>Spongisporangium</taxon>
    </lineage>
</organism>
<gene>
    <name evidence="1" type="ORF">ACIB24_19275</name>
</gene>
<dbReference type="InterPro" id="IPR021555">
    <property type="entry name" value="DUF3000"/>
</dbReference>
<sequence>MAVREIPSGAPEAFLRASAEVRASVSAPSMRPEVEFEEVPAPQRIAPYALALSADVVLDDEELATGRFVLLHDPSEPESWEGPFRIVSFVKAALEPEMGADPMLGQVGWSWLTDALADDSAGHLAAGGTVTRVLSETFGELAGPAGTVDIEIRASWTPLGPLGAHLTAWATLLCTVAGLPPLPPGVTALRR</sequence>
<dbReference type="EMBL" id="JBITLV010000007">
    <property type="protein sequence ID" value="MFI7589212.1"/>
    <property type="molecule type" value="Genomic_DNA"/>
</dbReference>
<proteinExistence type="predicted"/>
<evidence type="ECO:0000313" key="1">
    <source>
        <dbReference type="EMBL" id="MFI7589212.1"/>
    </source>
</evidence>
<evidence type="ECO:0000313" key="2">
    <source>
        <dbReference type="Proteomes" id="UP001612915"/>
    </source>
</evidence>
<accession>A0ABW8AS66</accession>
<dbReference type="Proteomes" id="UP001612915">
    <property type="component" value="Unassembled WGS sequence"/>
</dbReference>
<dbReference type="Pfam" id="PF11452">
    <property type="entry name" value="DUF3000"/>
    <property type="match status" value="1"/>
</dbReference>
<dbReference type="RefSeq" id="WP_398283710.1">
    <property type="nucleotide sequence ID" value="NZ_JBITLV010000007.1"/>
</dbReference>
<reference evidence="1 2" key="1">
    <citation type="submission" date="2024-10" db="EMBL/GenBank/DDBJ databases">
        <title>The Natural Products Discovery Center: Release of the First 8490 Sequenced Strains for Exploring Actinobacteria Biosynthetic Diversity.</title>
        <authorList>
            <person name="Kalkreuter E."/>
            <person name="Kautsar S.A."/>
            <person name="Yang D."/>
            <person name="Bader C.D."/>
            <person name="Teijaro C.N."/>
            <person name="Fluegel L."/>
            <person name="Davis C.M."/>
            <person name="Simpson J.R."/>
            <person name="Lauterbach L."/>
            <person name="Steele A.D."/>
            <person name="Gui C."/>
            <person name="Meng S."/>
            <person name="Li G."/>
            <person name="Viehrig K."/>
            <person name="Ye F."/>
            <person name="Su P."/>
            <person name="Kiefer A.F."/>
            <person name="Nichols A."/>
            <person name="Cepeda A.J."/>
            <person name="Yan W."/>
            <person name="Fan B."/>
            <person name="Jiang Y."/>
            <person name="Adhikari A."/>
            <person name="Zheng C.-J."/>
            <person name="Schuster L."/>
            <person name="Cowan T.M."/>
            <person name="Smanski M.J."/>
            <person name="Chevrette M.G."/>
            <person name="De Carvalho L.P.S."/>
            <person name="Shen B."/>
        </authorList>
    </citation>
    <scope>NUCLEOTIDE SEQUENCE [LARGE SCALE GENOMIC DNA]</scope>
    <source>
        <strain evidence="1 2">NPDC049639</strain>
    </source>
</reference>
<keyword evidence="2" id="KW-1185">Reference proteome</keyword>